<evidence type="ECO:0000313" key="2">
    <source>
        <dbReference type="EMBL" id="KAL3823836.1"/>
    </source>
</evidence>
<dbReference type="Proteomes" id="UP001530377">
    <property type="component" value="Unassembled WGS sequence"/>
</dbReference>
<dbReference type="EMBL" id="JALLPB020000028">
    <property type="protein sequence ID" value="KAL3823836.1"/>
    <property type="molecule type" value="Genomic_DNA"/>
</dbReference>
<accession>A0ABD3SGX5</accession>
<evidence type="ECO:0000313" key="3">
    <source>
        <dbReference type="Proteomes" id="UP001530377"/>
    </source>
</evidence>
<dbReference type="AlphaFoldDB" id="A0ABD3SGX5"/>
<proteinExistence type="predicted"/>
<name>A0ABD3SGX5_9STRA</name>
<gene>
    <name evidence="2" type="ORF">ACHAXA_004108</name>
</gene>
<keyword evidence="3" id="KW-1185">Reference proteome</keyword>
<dbReference type="Pfam" id="PF09353">
    <property type="entry name" value="DUF1995"/>
    <property type="match status" value="1"/>
</dbReference>
<reference evidence="2 3" key="1">
    <citation type="submission" date="2024-10" db="EMBL/GenBank/DDBJ databases">
        <title>Updated reference genomes for cyclostephanoid diatoms.</title>
        <authorList>
            <person name="Roberts W.R."/>
            <person name="Alverson A.J."/>
        </authorList>
    </citation>
    <scope>NUCLEOTIDE SEQUENCE [LARGE SCALE GENOMIC DNA]</scope>
    <source>
        <strain evidence="2 3">AJA228-03</strain>
    </source>
</reference>
<organism evidence="2 3">
    <name type="scientific">Cyclostephanos tholiformis</name>
    <dbReference type="NCBI Taxonomy" id="382380"/>
    <lineage>
        <taxon>Eukaryota</taxon>
        <taxon>Sar</taxon>
        <taxon>Stramenopiles</taxon>
        <taxon>Ochrophyta</taxon>
        <taxon>Bacillariophyta</taxon>
        <taxon>Coscinodiscophyceae</taxon>
        <taxon>Thalassiosirophycidae</taxon>
        <taxon>Stephanodiscales</taxon>
        <taxon>Stephanodiscaceae</taxon>
        <taxon>Cyclostephanos</taxon>
    </lineage>
</organism>
<feature type="domain" description="DUF1995" evidence="1">
    <location>
        <begin position="132"/>
        <end position="228"/>
    </location>
</feature>
<comment type="caution">
    <text evidence="2">The sequence shown here is derived from an EMBL/GenBank/DDBJ whole genome shotgun (WGS) entry which is preliminary data.</text>
</comment>
<sequence length="235" mass="26443">MMQLEFCMAYLNEHHKSDVLLPFIRAFSELGPKSVQKNMWMGGSYSIEDAEITCITSDNIRIVATIREGRKTTNESVTIALDGDPVLGMTKTFPTLPRIDPFILNRESMVPIDNFCRRFIRLCNIVKAYDATGKMIQLGVQLGGKGVGKLQSVRGRQQRLDFVNSFETIYQFQNMYRSGTSYFPILGSVVKLGPLEPWVAHQRRDLVNDGGEVYLPVFASETQPDGEVLMATFSS</sequence>
<evidence type="ECO:0000259" key="1">
    <source>
        <dbReference type="Pfam" id="PF09353"/>
    </source>
</evidence>
<dbReference type="InterPro" id="IPR018962">
    <property type="entry name" value="DUF1995"/>
</dbReference>
<protein>
    <recommendedName>
        <fullName evidence="1">DUF1995 domain-containing protein</fullName>
    </recommendedName>
</protein>